<keyword evidence="3" id="KW-1185">Reference proteome</keyword>
<evidence type="ECO:0000256" key="1">
    <source>
        <dbReference type="SAM" id="MobiDB-lite"/>
    </source>
</evidence>
<organism evidence="2 3">
    <name type="scientific">Mikania micrantha</name>
    <name type="common">bitter vine</name>
    <dbReference type="NCBI Taxonomy" id="192012"/>
    <lineage>
        <taxon>Eukaryota</taxon>
        <taxon>Viridiplantae</taxon>
        <taxon>Streptophyta</taxon>
        <taxon>Embryophyta</taxon>
        <taxon>Tracheophyta</taxon>
        <taxon>Spermatophyta</taxon>
        <taxon>Magnoliopsida</taxon>
        <taxon>eudicotyledons</taxon>
        <taxon>Gunneridae</taxon>
        <taxon>Pentapetalae</taxon>
        <taxon>asterids</taxon>
        <taxon>campanulids</taxon>
        <taxon>Asterales</taxon>
        <taxon>Asteraceae</taxon>
        <taxon>Asteroideae</taxon>
        <taxon>Heliantheae alliance</taxon>
        <taxon>Eupatorieae</taxon>
        <taxon>Mikania</taxon>
    </lineage>
</organism>
<evidence type="ECO:0000313" key="3">
    <source>
        <dbReference type="Proteomes" id="UP000326396"/>
    </source>
</evidence>
<feature type="compositionally biased region" description="Basic and acidic residues" evidence="1">
    <location>
        <begin position="177"/>
        <end position="189"/>
    </location>
</feature>
<comment type="caution">
    <text evidence="2">The sequence shown here is derived from an EMBL/GenBank/DDBJ whole genome shotgun (WGS) entry which is preliminary data.</text>
</comment>
<dbReference type="AlphaFoldDB" id="A0A5N6NHP0"/>
<name>A0A5N6NHP0_9ASTR</name>
<feature type="region of interest" description="Disordered" evidence="1">
    <location>
        <begin position="147"/>
        <end position="189"/>
    </location>
</feature>
<feature type="compositionally biased region" description="Pro residues" evidence="1">
    <location>
        <begin position="155"/>
        <end position="171"/>
    </location>
</feature>
<dbReference type="EMBL" id="SZYD01000012">
    <property type="protein sequence ID" value="KAD4586577.1"/>
    <property type="molecule type" value="Genomic_DNA"/>
</dbReference>
<reference evidence="2 3" key="1">
    <citation type="submission" date="2019-05" db="EMBL/GenBank/DDBJ databases">
        <title>Mikania micrantha, genome provides insights into the molecular mechanism of rapid growth.</title>
        <authorList>
            <person name="Liu B."/>
        </authorList>
    </citation>
    <scope>NUCLEOTIDE SEQUENCE [LARGE SCALE GENOMIC DNA]</scope>
    <source>
        <strain evidence="2">NLD-2019</strain>
        <tissue evidence="2">Leaf</tissue>
    </source>
</reference>
<gene>
    <name evidence="2" type="ORF">E3N88_24178</name>
</gene>
<evidence type="ECO:0000313" key="2">
    <source>
        <dbReference type="EMBL" id="KAD4586577.1"/>
    </source>
</evidence>
<protein>
    <submittedName>
        <fullName evidence="2">Uncharacterized protein</fullName>
    </submittedName>
</protein>
<sequence>MKQKRRRRNIISSCNLIKISNLFHRHIRRVPRPEAQKGFAYREDFRRNLRYFEIIAYRGGFSIPPSRTAMGPVDQHLVIFLHFSISGNPGLRFAHGFRPCSSFLAYYQSVTITSIRSTWISRTIKCAYVIDDVILVCNCHTLRHRQPLSHRHSSPPSPNPCGPSPPSPPADQNPGDAHQRGRKVDGESR</sequence>
<proteinExistence type="predicted"/>
<dbReference type="Proteomes" id="UP000326396">
    <property type="component" value="Linkage Group LG2"/>
</dbReference>
<accession>A0A5N6NHP0</accession>